<dbReference type="EMBL" id="FTMS01000010">
    <property type="protein sequence ID" value="SIQ54751.1"/>
    <property type="molecule type" value="Genomic_DNA"/>
</dbReference>
<feature type="domain" description="CusB-like beta-barrel" evidence="3">
    <location>
        <begin position="181"/>
        <end position="248"/>
    </location>
</feature>
<reference evidence="6" key="1">
    <citation type="submission" date="2017-01" db="EMBL/GenBank/DDBJ databases">
        <authorList>
            <person name="Varghese N."/>
            <person name="Submissions S."/>
        </authorList>
    </citation>
    <scope>NUCLEOTIDE SEQUENCE [LARGE SCALE GENOMIC DNA]</scope>
    <source>
        <strain evidence="6">ASpG1</strain>
    </source>
</reference>
<feature type="compositionally biased region" description="Gly residues" evidence="2">
    <location>
        <begin position="52"/>
        <end position="61"/>
    </location>
</feature>
<evidence type="ECO:0000259" key="4">
    <source>
        <dbReference type="Pfam" id="PF25989"/>
    </source>
</evidence>
<dbReference type="Pfam" id="PF25954">
    <property type="entry name" value="Beta-barrel_RND_2"/>
    <property type="match status" value="1"/>
</dbReference>
<dbReference type="PANTHER" id="PTHR30469:SF15">
    <property type="entry name" value="HLYD FAMILY OF SECRETION PROTEINS"/>
    <property type="match status" value="1"/>
</dbReference>
<sequence length="334" mass="35686">MNQQMKQTPPGDRLVTALLVVVVLVVAGALVWPVVKPASDLPDATAERAGGRAPGGPGRSPGGDQPEARAVTVSPVSRGTVRSTVRITGDVVARDPVGLVSNVGGRISTPVPPVGTVITAGDRVVLVDPSRPGDAFSESPLISPVSGTVVAVGASQGDTITTQTSVVTLQDLSRLEIRTWVPERFLGFLRPGLRADVRFEAFPGELFPARVVRLAPVMDPVRRTLEVTLVLDRPDRRIRAGMFPSLELVLQERTGVLTVPPSALLETWQERYVYVVDDGNIARRRPVTTGLEGRSSLEVLEGLQEGDLLVVRGQSFLTEGMPVRRAETAGEERP</sequence>
<evidence type="ECO:0000256" key="2">
    <source>
        <dbReference type="SAM" id="MobiDB-lite"/>
    </source>
</evidence>
<organism evidence="5 6">
    <name type="scientific">Alkalispirochaeta americana</name>
    <dbReference type="NCBI Taxonomy" id="159291"/>
    <lineage>
        <taxon>Bacteria</taxon>
        <taxon>Pseudomonadati</taxon>
        <taxon>Spirochaetota</taxon>
        <taxon>Spirochaetia</taxon>
        <taxon>Spirochaetales</taxon>
        <taxon>Spirochaetaceae</taxon>
        <taxon>Alkalispirochaeta</taxon>
    </lineage>
</organism>
<dbReference type="Pfam" id="PF25989">
    <property type="entry name" value="YknX_C"/>
    <property type="match status" value="1"/>
</dbReference>
<dbReference type="Gene3D" id="2.40.30.170">
    <property type="match status" value="1"/>
</dbReference>
<feature type="region of interest" description="Disordered" evidence="2">
    <location>
        <begin position="41"/>
        <end position="76"/>
    </location>
</feature>
<dbReference type="Gene3D" id="2.40.420.20">
    <property type="match status" value="1"/>
</dbReference>
<dbReference type="GO" id="GO:1990281">
    <property type="term" value="C:efflux pump complex"/>
    <property type="evidence" value="ECO:0007669"/>
    <property type="project" value="TreeGrafter"/>
</dbReference>
<dbReference type="STRING" id="159291.SAMN05920897_110119"/>
<proteinExistence type="inferred from homology"/>
<dbReference type="GO" id="GO:0015562">
    <property type="term" value="F:efflux transmembrane transporter activity"/>
    <property type="evidence" value="ECO:0007669"/>
    <property type="project" value="TreeGrafter"/>
</dbReference>
<accession>A0A1N6TN71</accession>
<comment type="similarity">
    <text evidence="1">Belongs to the membrane fusion protein (MFP) (TC 8.A.1) family.</text>
</comment>
<evidence type="ECO:0000259" key="3">
    <source>
        <dbReference type="Pfam" id="PF25954"/>
    </source>
</evidence>
<name>A0A1N6TN71_9SPIO</name>
<evidence type="ECO:0000313" key="6">
    <source>
        <dbReference type="Proteomes" id="UP000186400"/>
    </source>
</evidence>
<dbReference type="FunFam" id="2.40.30.170:FF:000010">
    <property type="entry name" value="Efflux RND transporter periplasmic adaptor subunit"/>
    <property type="match status" value="1"/>
</dbReference>
<dbReference type="PANTHER" id="PTHR30469">
    <property type="entry name" value="MULTIDRUG RESISTANCE PROTEIN MDTA"/>
    <property type="match status" value="1"/>
</dbReference>
<keyword evidence="6" id="KW-1185">Reference proteome</keyword>
<dbReference type="InterPro" id="IPR006143">
    <property type="entry name" value="RND_pump_MFP"/>
</dbReference>
<gene>
    <name evidence="5" type="ORF">SAMN05920897_110119</name>
</gene>
<dbReference type="RefSeq" id="WP_076488952.1">
    <property type="nucleotide sequence ID" value="NZ_FTMS01000010.1"/>
</dbReference>
<dbReference type="SUPFAM" id="SSF111369">
    <property type="entry name" value="HlyD-like secretion proteins"/>
    <property type="match status" value="1"/>
</dbReference>
<dbReference type="InterPro" id="IPR058792">
    <property type="entry name" value="Beta-barrel_RND_2"/>
</dbReference>
<protein>
    <submittedName>
        <fullName evidence="5">RND family efflux transporter, MFP subunit</fullName>
    </submittedName>
</protein>
<dbReference type="NCBIfam" id="TIGR01730">
    <property type="entry name" value="RND_mfp"/>
    <property type="match status" value="1"/>
</dbReference>
<dbReference type="InterPro" id="IPR058637">
    <property type="entry name" value="YknX-like_C"/>
</dbReference>
<feature type="domain" description="YknX-like C-terminal permuted SH3-like" evidence="4">
    <location>
        <begin position="256"/>
        <end position="324"/>
    </location>
</feature>
<evidence type="ECO:0000256" key="1">
    <source>
        <dbReference type="ARBA" id="ARBA00009477"/>
    </source>
</evidence>
<dbReference type="AlphaFoldDB" id="A0A1N6TN71"/>
<dbReference type="Proteomes" id="UP000186400">
    <property type="component" value="Unassembled WGS sequence"/>
</dbReference>
<dbReference type="OrthoDB" id="320389at2"/>
<evidence type="ECO:0000313" key="5">
    <source>
        <dbReference type="EMBL" id="SIQ54751.1"/>
    </source>
</evidence>